<dbReference type="InterPro" id="IPR036890">
    <property type="entry name" value="HATPase_C_sf"/>
</dbReference>
<dbReference type="Proteomes" id="UP000515838">
    <property type="component" value="Chromosome"/>
</dbReference>
<evidence type="ECO:0000313" key="4">
    <source>
        <dbReference type="Proteomes" id="UP000515838"/>
    </source>
</evidence>
<gene>
    <name evidence="3" type="ORF">IAE60_04760</name>
</gene>
<dbReference type="EMBL" id="CP060731">
    <property type="protein sequence ID" value="QNN79606.1"/>
    <property type="molecule type" value="Genomic_DNA"/>
</dbReference>
<reference evidence="3 4" key="1">
    <citation type="submission" date="2020-08" db="EMBL/GenBank/DDBJ databases">
        <title>Streptomycin Non-resistant strain, P. mexicana.</title>
        <authorList>
            <person name="Ganesh-Kumar S."/>
            <person name="Zhe T."/>
            <person name="Yu Z."/>
            <person name="Min Y."/>
        </authorList>
    </citation>
    <scope>NUCLEOTIDE SEQUENCE [LARGE SCALE GENOMIC DNA]</scope>
    <source>
        <strain evidence="3 4">GTZY2</strain>
    </source>
</reference>
<dbReference type="GO" id="GO:0005524">
    <property type="term" value="F:ATP binding"/>
    <property type="evidence" value="ECO:0007669"/>
    <property type="project" value="UniProtKB-KW"/>
</dbReference>
<keyword evidence="1" id="KW-0418">Kinase</keyword>
<dbReference type="GO" id="GO:0004674">
    <property type="term" value="F:protein serine/threonine kinase activity"/>
    <property type="evidence" value="ECO:0007669"/>
    <property type="project" value="UniProtKB-KW"/>
</dbReference>
<sequence>MRLFIPREHARVDDLNASLEAVLANNGVSPAIQGDVRLIVEELASNAIEHGDLARVEAEEHELCVDIAIREHLLTLEFRESGAPFNPLEQPPPDLDADILDRPTGGLGLHLVRQVSEQATYQRVGNYNVVRLTLRIPTEETGP</sequence>
<keyword evidence="1" id="KW-0808">Transferase</keyword>
<dbReference type="Pfam" id="PF13581">
    <property type="entry name" value="HATPase_c_2"/>
    <property type="match status" value="1"/>
</dbReference>
<accession>A0A7G9THN1</accession>
<dbReference type="InterPro" id="IPR003594">
    <property type="entry name" value="HATPase_dom"/>
</dbReference>
<name>A0A7G9THN1_PSEMX</name>
<organism evidence="3 4">
    <name type="scientific">Pseudoxanthomonas mexicana</name>
    <dbReference type="NCBI Taxonomy" id="128785"/>
    <lineage>
        <taxon>Bacteria</taxon>
        <taxon>Pseudomonadati</taxon>
        <taxon>Pseudomonadota</taxon>
        <taxon>Gammaproteobacteria</taxon>
        <taxon>Lysobacterales</taxon>
        <taxon>Lysobacteraceae</taxon>
        <taxon>Pseudoxanthomonas</taxon>
    </lineage>
</organism>
<evidence type="ECO:0000313" key="3">
    <source>
        <dbReference type="EMBL" id="QNN79606.1"/>
    </source>
</evidence>
<protein>
    <submittedName>
        <fullName evidence="3">ATP-binding protein</fullName>
    </submittedName>
</protein>
<dbReference type="CDD" id="cd16936">
    <property type="entry name" value="HATPase_RsbW-like"/>
    <property type="match status" value="1"/>
</dbReference>
<evidence type="ECO:0000259" key="2">
    <source>
        <dbReference type="Pfam" id="PF13581"/>
    </source>
</evidence>
<dbReference type="PANTHER" id="PTHR35526">
    <property type="entry name" value="ANTI-SIGMA-F FACTOR RSBW-RELATED"/>
    <property type="match status" value="1"/>
</dbReference>
<feature type="domain" description="Histidine kinase/HSP90-like ATPase" evidence="2">
    <location>
        <begin position="6"/>
        <end position="133"/>
    </location>
</feature>
<dbReference type="Gene3D" id="3.30.565.10">
    <property type="entry name" value="Histidine kinase-like ATPase, C-terminal domain"/>
    <property type="match status" value="1"/>
</dbReference>
<evidence type="ECO:0000256" key="1">
    <source>
        <dbReference type="ARBA" id="ARBA00022527"/>
    </source>
</evidence>
<keyword evidence="3" id="KW-0547">Nucleotide-binding</keyword>
<dbReference type="PANTHER" id="PTHR35526:SF6">
    <property type="entry name" value="SLR1861 PROTEIN"/>
    <property type="match status" value="1"/>
</dbReference>
<dbReference type="SUPFAM" id="SSF55874">
    <property type="entry name" value="ATPase domain of HSP90 chaperone/DNA topoisomerase II/histidine kinase"/>
    <property type="match status" value="1"/>
</dbReference>
<proteinExistence type="predicted"/>
<dbReference type="AlphaFoldDB" id="A0A7G9THN1"/>
<keyword evidence="1" id="KW-0723">Serine/threonine-protein kinase</keyword>
<keyword evidence="3" id="KW-0067">ATP-binding</keyword>
<dbReference type="InterPro" id="IPR050267">
    <property type="entry name" value="Anti-sigma-factor_SerPK"/>
</dbReference>